<keyword evidence="1" id="KW-1133">Transmembrane helix</keyword>
<name>A8YI66_MICA7</name>
<gene>
    <name evidence="2" type="ORF">IPF_4995</name>
</gene>
<dbReference type="EMBL" id="AM778946">
    <property type="protein sequence ID" value="CAO87441.1"/>
    <property type="molecule type" value="Genomic_DNA"/>
</dbReference>
<accession>A8YI66</accession>
<evidence type="ECO:0000256" key="1">
    <source>
        <dbReference type="SAM" id="Phobius"/>
    </source>
</evidence>
<sequence>MTSIEQHFDTFRHILILQTLIFIFIFIVLIKYTQKS</sequence>
<keyword evidence="1" id="KW-0812">Transmembrane</keyword>
<evidence type="ECO:0000313" key="2">
    <source>
        <dbReference type="EMBL" id="CAO87441.1"/>
    </source>
</evidence>
<dbReference type="AlphaFoldDB" id="A8YI66"/>
<keyword evidence="1" id="KW-0472">Membrane</keyword>
<feature type="transmembrane region" description="Helical" evidence="1">
    <location>
        <begin position="12"/>
        <end position="30"/>
    </location>
</feature>
<proteinExistence type="predicted"/>
<reference evidence="2" key="1">
    <citation type="submission" date="2007-08" db="EMBL/GenBank/DDBJ databases">
        <authorList>
            <person name="Frangeul L."/>
        </authorList>
    </citation>
    <scope>NUCLEOTIDE SEQUENCE</scope>
    <source>
        <strain evidence="2">PCC 7806</strain>
    </source>
</reference>
<protein>
    <submittedName>
        <fullName evidence="2">Similarity. Hypothetical start</fullName>
    </submittedName>
</protein>
<organism evidence="2">
    <name type="scientific">Microcystis aeruginosa (strain PCC 7806)</name>
    <dbReference type="NCBI Taxonomy" id="267872"/>
    <lineage>
        <taxon>Bacteria</taxon>
        <taxon>Bacillati</taxon>
        <taxon>Cyanobacteriota</taxon>
        <taxon>Cyanophyceae</taxon>
        <taxon>Oscillatoriophycideae</taxon>
        <taxon>Chroococcales</taxon>
        <taxon>Microcystaceae</taxon>
        <taxon>Microcystis</taxon>
    </lineage>
</organism>